<dbReference type="EMBL" id="JBHRTF010000003">
    <property type="protein sequence ID" value="MFC3115531.1"/>
    <property type="molecule type" value="Genomic_DNA"/>
</dbReference>
<name>A0ABV7FD34_9GAMM</name>
<keyword evidence="1" id="KW-0812">Transmembrane</keyword>
<feature type="transmembrane region" description="Helical" evidence="1">
    <location>
        <begin position="119"/>
        <end position="139"/>
    </location>
</feature>
<evidence type="ECO:0008006" key="4">
    <source>
        <dbReference type="Google" id="ProtNLM"/>
    </source>
</evidence>
<keyword evidence="3" id="KW-1185">Reference proteome</keyword>
<comment type="caution">
    <text evidence="2">The sequence shown here is derived from an EMBL/GenBank/DDBJ whole genome shotgun (WGS) entry which is preliminary data.</text>
</comment>
<evidence type="ECO:0000256" key="1">
    <source>
        <dbReference type="SAM" id="Phobius"/>
    </source>
</evidence>
<keyword evidence="1" id="KW-0472">Membrane</keyword>
<keyword evidence="1" id="KW-1133">Transmembrane helix</keyword>
<organism evidence="2 3">
    <name type="scientific">Cellvibrio fontiphilus</name>
    <dbReference type="NCBI Taxonomy" id="1815559"/>
    <lineage>
        <taxon>Bacteria</taxon>
        <taxon>Pseudomonadati</taxon>
        <taxon>Pseudomonadota</taxon>
        <taxon>Gammaproteobacteria</taxon>
        <taxon>Cellvibrionales</taxon>
        <taxon>Cellvibrionaceae</taxon>
        <taxon>Cellvibrio</taxon>
    </lineage>
</organism>
<feature type="transmembrane region" description="Helical" evidence="1">
    <location>
        <begin position="145"/>
        <end position="164"/>
    </location>
</feature>
<reference evidence="3" key="1">
    <citation type="journal article" date="2019" name="Int. J. Syst. Evol. Microbiol.">
        <title>The Global Catalogue of Microorganisms (GCM) 10K type strain sequencing project: providing services to taxonomists for standard genome sequencing and annotation.</title>
        <authorList>
            <consortium name="The Broad Institute Genomics Platform"/>
            <consortium name="The Broad Institute Genome Sequencing Center for Infectious Disease"/>
            <person name="Wu L."/>
            <person name="Ma J."/>
        </authorList>
    </citation>
    <scope>NUCLEOTIDE SEQUENCE [LARGE SCALE GENOMIC DNA]</scope>
    <source>
        <strain evidence="3">KCTC 52237</strain>
    </source>
</reference>
<feature type="transmembrane region" description="Helical" evidence="1">
    <location>
        <begin position="281"/>
        <end position="301"/>
    </location>
</feature>
<proteinExistence type="predicted"/>
<dbReference type="RefSeq" id="WP_378117908.1">
    <property type="nucleotide sequence ID" value="NZ_JBHRTF010000003.1"/>
</dbReference>
<feature type="transmembrane region" description="Helical" evidence="1">
    <location>
        <begin position="313"/>
        <end position="332"/>
    </location>
</feature>
<feature type="transmembrane region" description="Helical" evidence="1">
    <location>
        <begin position="339"/>
        <end position="358"/>
    </location>
</feature>
<feature type="transmembrane region" description="Helical" evidence="1">
    <location>
        <begin position="246"/>
        <end position="269"/>
    </location>
</feature>
<evidence type="ECO:0000313" key="3">
    <source>
        <dbReference type="Proteomes" id="UP001595555"/>
    </source>
</evidence>
<sequence>MLSLSSSYRCLSLFGVFAFLLWLPSLWVPFWGDDYAFLTQARESRVNGLSWWHPFFNASTTGFWRPLSMDTGWRFVEQILQGNLLSAHLYSWVLHVFSLAGIGFFAYQVAVSLRWSQPLLIALITAAIHAVHVVTYLPVHWVAAMNSPTLIFFISITLALWILLPRLNGMARYLCLISLPLLQLLSLFSKEVAILIPGMVVLLAIFLRNFAGYKKGDIAVWWLCVGICLIWLYFYKQFTPGRDPVYGLVLGKNLAINFMGFSAWIFNVPREALRMILTDKFMLGALWAAACFTSMAAAYWLSLKHIAASLSRWQWLAALAFMLVAYGPYFVLANQSYEYYAALAMILPLVLVARGLLVANKLKLGLLLIALSSLLAVQGTRSVAYPGVIERAYWGERQIEFLSRQPVTPPLLLDLSNPHQFAALGIAGLEWRLGLPKGSVILTNRCDHNGIKMSEQMLIQNSQGDFEWKDCPK</sequence>
<accession>A0ABV7FD34</accession>
<evidence type="ECO:0000313" key="2">
    <source>
        <dbReference type="EMBL" id="MFC3115531.1"/>
    </source>
</evidence>
<gene>
    <name evidence="2" type="ORF">ACFODX_08185</name>
</gene>
<feature type="transmembrane region" description="Helical" evidence="1">
    <location>
        <begin position="218"/>
        <end position="234"/>
    </location>
</feature>
<protein>
    <recommendedName>
        <fullName evidence="4">Glycosyltransferase RgtA/B/C/D-like domain-containing protein</fullName>
    </recommendedName>
</protein>
<dbReference type="Proteomes" id="UP001595555">
    <property type="component" value="Unassembled WGS sequence"/>
</dbReference>
<feature type="transmembrane region" description="Helical" evidence="1">
    <location>
        <begin position="89"/>
        <end position="107"/>
    </location>
</feature>
<feature type="transmembrane region" description="Helical" evidence="1">
    <location>
        <begin position="171"/>
        <end position="188"/>
    </location>
</feature>
<feature type="transmembrane region" description="Helical" evidence="1">
    <location>
        <begin position="194"/>
        <end position="211"/>
    </location>
</feature>